<dbReference type="PROSITE" id="PS50109">
    <property type="entry name" value="HIS_KIN"/>
    <property type="match status" value="1"/>
</dbReference>
<dbReference type="SMART" id="SM00388">
    <property type="entry name" value="HisKA"/>
    <property type="match status" value="1"/>
</dbReference>
<evidence type="ECO:0000256" key="1">
    <source>
        <dbReference type="ARBA" id="ARBA00000085"/>
    </source>
</evidence>
<dbReference type="InterPro" id="IPR004358">
    <property type="entry name" value="Sig_transdc_His_kin-like_C"/>
</dbReference>
<dbReference type="AlphaFoldDB" id="A0A7X9RZD4"/>
<dbReference type="EC" id="2.7.13.3" evidence="2"/>
<dbReference type="CDD" id="cd00075">
    <property type="entry name" value="HATPase"/>
    <property type="match status" value="1"/>
</dbReference>
<evidence type="ECO:0000313" key="11">
    <source>
        <dbReference type="Proteomes" id="UP000576082"/>
    </source>
</evidence>
<dbReference type="Gene3D" id="1.10.287.130">
    <property type="match status" value="1"/>
</dbReference>
<keyword evidence="11" id="KW-1185">Reference proteome</keyword>
<protein>
    <recommendedName>
        <fullName evidence="2">histidine kinase</fullName>
        <ecNumber evidence="2">2.7.13.3</ecNumber>
    </recommendedName>
</protein>
<dbReference type="Proteomes" id="UP000576082">
    <property type="component" value="Unassembled WGS sequence"/>
</dbReference>
<evidence type="ECO:0000256" key="2">
    <source>
        <dbReference type="ARBA" id="ARBA00012438"/>
    </source>
</evidence>
<dbReference type="InterPro" id="IPR036890">
    <property type="entry name" value="HATPase_C_sf"/>
</dbReference>
<dbReference type="InterPro" id="IPR005467">
    <property type="entry name" value="His_kinase_dom"/>
</dbReference>
<dbReference type="GO" id="GO:0007234">
    <property type="term" value="P:osmosensory signaling via phosphorelay pathway"/>
    <property type="evidence" value="ECO:0007669"/>
    <property type="project" value="TreeGrafter"/>
</dbReference>
<evidence type="ECO:0000256" key="7">
    <source>
        <dbReference type="ARBA" id="ARBA00022840"/>
    </source>
</evidence>
<name>A0A7X9RZD4_9BACT</name>
<dbReference type="RefSeq" id="WP_169659638.1">
    <property type="nucleotide sequence ID" value="NZ_JABANE010000098.1"/>
</dbReference>
<dbReference type="Pfam" id="PF00512">
    <property type="entry name" value="HisKA"/>
    <property type="match status" value="1"/>
</dbReference>
<evidence type="ECO:0000256" key="5">
    <source>
        <dbReference type="ARBA" id="ARBA00022741"/>
    </source>
</evidence>
<dbReference type="CDD" id="cd00082">
    <property type="entry name" value="HisKA"/>
    <property type="match status" value="1"/>
</dbReference>
<dbReference type="SUPFAM" id="SSF55781">
    <property type="entry name" value="GAF domain-like"/>
    <property type="match status" value="1"/>
</dbReference>
<dbReference type="SUPFAM" id="SSF47384">
    <property type="entry name" value="Homodimeric domain of signal transducing histidine kinase"/>
    <property type="match status" value="1"/>
</dbReference>
<keyword evidence="5" id="KW-0547">Nucleotide-binding</keyword>
<organism evidence="10 11">
    <name type="scientific">Flammeovirga aprica JL-4</name>
    <dbReference type="NCBI Taxonomy" id="694437"/>
    <lineage>
        <taxon>Bacteria</taxon>
        <taxon>Pseudomonadati</taxon>
        <taxon>Bacteroidota</taxon>
        <taxon>Cytophagia</taxon>
        <taxon>Cytophagales</taxon>
        <taxon>Flammeovirgaceae</taxon>
        <taxon>Flammeovirga</taxon>
    </lineage>
</organism>
<reference evidence="10 11" key="1">
    <citation type="submission" date="2020-04" db="EMBL/GenBank/DDBJ databases">
        <title>Flammeovirga sp. SR4, a novel species isolated from seawater.</title>
        <authorList>
            <person name="Wang X."/>
        </authorList>
    </citation>
    <scope>NUCLEOTIDE SEQUENCE [LARGE SCALE GENOMIC DNA]</scope>
    <source>
        <strain evidence="10 11">ATCC 23126</strain>
    </source>
</reference>
<dbReference type="SMART" id="SM00387">
    <property type="entry name" value="HATPase_c"/>
    <property type="match status" value="1"/>
</dbReference>
<dbReference type="GO" id="GO:0000155">
    <property type="term" value="F:phosphorelay sensor kinase activity"/>
    <property type="evidence" value="ECO:0007669"/>
    <property type="project" value="InterPro"/>
</dbReference>
<keyword evidence="4" id="KW-0808">Transferase</keyword>
<dbReference type="Pfam" id="PF02518">
    <property type="entry name" value="HATPase_c"/>
    <property type="match status" value="1"/>
</dbReference>
<evidence type="ECO:0000259" key="9">
    <source>
        <dbReference type="PROSITE" id="PS50109"/>
    </source>
</evidence>
<dbReference type="PANTHER" id="PTHR42878">
    <property type="entry name" value="TWO-COMPONENT HISTIDINE KINASE"/>
    <property type="match status" value="1"/>
</dbReference>
<keyword evidence="6 10" id="KW-0418">Kinase</keyword>
<keyword evidence="3" id="KW-0597">Phosphoprotein</keyword>
<proteinExistence type="predicted"/>
<dbReference type="GO" id="GO:0000156">
    <property type="term" value="F:phosphorelay response regulator activity"/>
    <property type="evidence" value="ECO:0007669"/>
    <property type="project" value="TreeGrafter"/>
</dbReference>
<dbReference type="Gene3D" id="3.30.565.10">
    <property type="entry name" value="Histidine kinase-like ATPase, C-terminal domain"/>
    <property type="match status" value="1"/>
</dbReference>
<evidence type="ECO:0000256" key="8">
    <source>
        <dbReference type="ARBA" id="ARBA00023012"/>
    </source>
</evidence>
<dbReference type="PRINTS" id="PR00344">
    <property type="entry name" value="BCTRLSENSOR"/>
</dbReference>
<feature type="domain" description="Histidine kinase" evidence="9">
    <location>
        <begin position="319"/>
        <end position="532"/>
    </location>
</feature>
<keyword evidence="8" id="KW-0902">Two-component regulatory system</keyword>
<dbReference type="InterPro" id="IPR003661">
    <property type="entry name" value="HisK_dim/P_dom"/>
</dbReference>
<comment type="caution">
    <text evidence="10">The sequence shown here is derived from an EMBL/GenBank/DDBJ whole genome shotgun (WGS) entry which is preliminary data.</text>
</comment>
<accession>A0A7X9RZD4</accession>
<dbReference type="PANTHER" id="PTHR42878:SF7">
    <property type="entry name" value="SENSOR HISTIDINE KINASE GLRK"/>
    <property type="match status" value="1"/>
</dbReference>
<evidence type="ECO:0000256" key="3">
    <source>
        <dbReference type="ARBA" id="ARBA00022553"/>
    </source>
</evidence>
<dbReference type="SUPFAM" id="SSF55874">
    <property type="entry name" value="ATPase domain of HSP90 chaperone/DNA topoisomerase II/histidine kinase"/>
    <property type="match status" value="1"/>
</dbReference>
<dbReference type="InterPro" id="IPR050351">
    <property type="entry name" value="BphY/WalK/GraS-like"/>
</dbReference>
<dbReference type="GO" id="GO:0030295">
    <property type="term" value="F:protein kinase activator activity"/>
    <property type="evidence" value="ECO:0007669"/>
    <property type="project" value="TreeGrafter"/>
</dbReference>
<evidence type="ECO:0000313" key="10">
    <source>
        <dbReference type="EMBL" id="NME71422.1"/>
    </source>
</evidence>
<dbReference type="EMBL" id="JABANE010000098">
    <property type="protein sequence ID" value="NME71422.1"/>
    <property type="molecule type" value="Genomic_DNA"/>
</dbReference>
<comment type="catalytic activity">
    <reaction evidence="1">
        <text>ATP + protein L-histidine = ADP + protein N-phospho-L-histidine.</text>
        <dbReference type="EC" id="2.7.13.3"/>
    </reaction>
</comment>
<evidence type="ECO:0000256" key="6">
    <source>
        <dbReference type="ARBA" id="ARBA00022777"/>
    </source>
</evidence>
<gene>
    <name evidence="10" type="ORF">HHU12_25880</name>
</gene>
<sequence length="538" mass="62395">MSQQSHLDGLVLRLIGEIHSHLLSKKKPLEILKESIENLAKASNCKYGFLGILDHQDGIKNYKYLVEKKASLNTLNLFNKSMLDSALPFKEVSKAYYFLKYTENLSEPIISYDEDRLVKGLPWSSHLLIPILFQKELIGVVGLCDKKGEFDEDYALQLQPLIDTYKLVISQIDDKVDTAPQEDSSFQESFDLMVNIDKLWNIQRGNFAWEEKLGRSKEHIMDYVFGSDYELLENIILKAKSTMTTQSEKIRFKRDKHRIFTLMVKVIYQSTTRSFKIIGKDISDRFRQESILKKQQDRLRHTQLLLQKSNNELDALIYHISHDLRAPLASALGLVFVSQQENEMEEVKSQLQLQQKSLEKMDNFISEILEFARIARTPNENVTIDIEQLIKDTVTSTSKALDVEFEVNITSNQNFPFVSDIKKVTSIAQNIIHNAFQFRSRNRFHDTNLLNISINVEENDTCIIFEDNGIGIPQEYIHRVTEIFFRAHTEYVGSGIGLYIVEQAIKRLRGHLSIISRVDQGTTFIVWLPNHYFKRELF</sequence>
<keyword evidence="7" id="KW-0067">ATP-binding</keyword>
<dbReference type="InterPro" id="IPR036097">
    <property type="entry name" value="HisK_dim/P_sf"/>
</dbReference>
<dbReference type="GO" id="GO:0005524">
    <property type="term" value="F:ATP binding"/>
    <property type="evidence" value="ECO:0007669"/>
    <property type="project" value="UniProtKB-KW"/>
</dbReference>
<dbReference type="InterPro" id="IPR003594">
    <property type="entry name" value="HATPase_dom"/>
</dbReference>
<evidence type="ECO:0000256" key="4">
    <source>
        <dbReference type="ARBA" id="ARBA00022679"/>
    </source>
</evidence>